<evidence type="ECO:0000256" key="3">
    <source>
        <dbReference type="ARBA" id="ARBA00022525"/>
    </source>
</evidence>
<keyword evidence="7 14" id="KW-0175">Coiled coil</keyword>
<evidence type="ECO:0000256" key="4">
    <source>
        <dbReference type="ARBA" id="ARBA00022729"/>
    </source>
</evidence>
<keyword evidence="17" id="KW-1185">Reference proteome</keyword>
<dbReference type="Gene3D" id="1.10.225.10">
    <property type="entry name" value="Saposin-like"/>
    <property type="match status" value="2"/>
</dbReference>
<keyword evidence="6" id="KW-0378">Hydrolase</keyword>
<evidence type="ECO:0000256" key="7">
    <source>
        <dbReference type="ARBA" id="ARBA00023054"/>
    </source>
</evidence>
<dbReference type="GO" id="GO:0009903">
    <property type="term" value="P:chloroplast avoidance movement"/>
    <property type="evidence" value="ECO:0007669"/>
    <property type="project" value="TreeGrafter"/>
</dbReference>
<dbReference type="InterPro" id="IPR008138">
    <property type="entry name" value="SapB_2"/>
</dbReference>
<dbReference type="Pfam" id="PF05184">
    <property type="entry name" value="SapB_1"/>
    <property type="match status" value="2"/>
</dbReference>
<evidence type="ECO:0000256" key="14">
    <source>
        <dbReference type="SAM" id="Coils"/>
    </source>
</evidence>
<dbReference type="Proteomes" id="UP001055439">
    <property type="component" value="Chromosome 8"/>
</dbReference>
<keyword evidence="6" id="KW-0064">Aspartyl protease</keyword>
<sequence length="800" mass="89361">MEEDSMVPVPETLAAPTDDPKVTVAAAAGRAEIDTSVPFVSVREAVDRFGGSAVWNSQLRQLFHPDKLLFSEDVEVIKVEEQAAQLEKDLILKERETLDVLKELEMTKKIVDGLKLRLQKETSETNMIPATNSDGIKLHPVPEVEEHGPHDPEKNVGIDDPSMGVKQSPGQMLVELKQAKANLNKTTSDLAGIRTSIKMLSMKIEEEKLLLEETQEKLSSNNVLISSLEDDLNQTTEKLQRAKGLVNEKPEDPSNILQEINQMNSEIEQSRRTTEATKFEVTKLASELEQTNATIKTAEIRWLAAKKMEEAAKAAEAVALADIKALMSSNDSILGLQSACGVTLSMEEYITLASKAQEADQVARKKVEAAVVQVDEANMSKSELLTRAEEANSEAKRCKKALEDALKRVEVATRAKLEVEDSLRRWRSEHGQKRHSIHNSTKFKNYAAHHRKDSRVLDLNDLTLVTDMPSRGSRQPLSIGQILSMKLMGPGSPEEYERGAWEKENKKPTVSLGQMLNKRHGVLPSPMTDNVSLHKQFSAKRKKIGFVGFPLLLAKQSKKNKKKRQSLRKMYSVLVVTMDSRLSFLLLVLVISCVSTNARSLVTLDDFVVQMDNKVQNESNIGRNEQFCTQCEEYTSQVINYLGENETQAHIIGTLHKACSQMHFLKQQCISLVDHYAPLFFLEVSTITPEQLCEKANLCGETALVNLPKSSDFCTVCHNIVKEILTKLEDPDTQLEVIKMLMKGCEEVGSYVQQCKKLVLQYVPPILIDAEKFLETTDVCTAIHACKNSEDHITSTLADM</sequence>
<dbReference type="AlphaFoldDB" id="A0A9E7HDW1"/>
<feature type="domain" description="Saposin B-type" evidence="15">
    <location>
        <begin position="710"/>
        <end position="790"/>
    </location>
</feature>
<dbReference type="GO" id="GO:0006629">
    <property type="term" value="P:lipid metabolic process"/>
    <property type="evidence" value="ECO:0007669"/>
    <property type="project" value="InterPro"/>
</dbReference>
<keyword evidence="6" id="KW-0645">Protease</keyword>
<name>A0A9E7HDW1_9LILI</name>
<dbReference type="InterPro" id="IPR008545">
    <property type="entry name" value="Web"/>
</dbReference>
<keyword evidence="10" id="KW-0325">Glycoprotein</keyword>
<accession>A0A9E7HDW1</accession>
<evidence type="ECO:0000256" key="2">
    <source>
        <dbReference type="ARBA" id="ARBA00005485"/>
    </source>
</evidence>
<feature type="coiled-coil region" evidence="14">
    <location>
        <begin position="374"/>
        <end position="408"/>
    </location>
</feature>
<dbReference type="PANTHER" id="PTHR32054">
    <property type="entry name" value="HEAVY CHAIN, PUTATIVE, EXPRESSED-RELATED-RELATED"/>
    <property type="match status" value="1"/>
</dbReference>
<dbReference type="PROSITE" id="PS50015">
    <property type="entry name" value="SAP_B"/>
    <property type="match status" value="2"/>
</dbReference>
<evidence type="ECO:0000256" key="12">
    <source>
        <dbReference type="ARBA" id="ARBA00041094"/>
    </source>
</evidence>
<evidence type="ECO:0000256" key="9">
    <source>
        <dbReference type="ARBA" id="ARBA00023157"/>
    </source>
</evidence>
<dbReference type="GO" id="GO:0004190">
    <property type="term" value="F:aspartic-type endopeptidase activity"/>
    <property type="evidence" value="ECO:0007669"/>
    <property type="project" value="UniProtKB-KW"/>
</dbReference>
<dbReference type="Pfam" id="PF05701">
    <property type="entry name" value="WEMBL"/>
    <property type="match status" value="2"/>
</dbReference>
<reference evidence="16" key="1">
    <citation type="submission" date="2022-05" db="EMBL/GenBank/DDBJ databases">
        <title>The Musa troglodytarum L. genome provides insights into the mechanism of non-climacteric behaviour and enrichment of carotenoids.</title>
        <authorList>
            <person name="Wang J."/>
        </authorList>
    </citation>
    <scope>NUCLEOTIDE SEQUENCE</scope>
    <source>
        <tissue evidence="16">Leaf</tissue>
    </source>
</reference>
<proteinExistence type="inferred from homology"/>
<dbReference type="InterPro" id="IPR008139">
    <property type="entry name" value="SaposinB_dom"/>
</dbReference>
<organism evidence="16 17">
    <name type="scientific">Musa troglodytarum</name>
    <name type="common">fe'i banana</name>
    <dbReference type="NCBI Taxonomy" id="320322"/>
    <lineage>
        <taxon>Eukaryota</taxon>
        <taxon>Viridiplantae</taxon>
        <taxon>Streptophyta</taxon>
        <taxon>Embryophyta</taxon>
        <taxon>Tracheophyta</taxon>
        <taxon>Spermatophyta</taxon>
        <taxon>Magnoliopsida</taxon>
        <taxon>Liliopsida</taxon>
        <taxon>Zingiberales</taxon>
        <taxon>Musaceae</taxon>
        <taxon>Musa</taxon>
    </lineage>
</organism>
<comment type="similarity">
    <text evidence="2">Belongs to the WEB family.</text>
</comment>
<keyword evidence="8" id="KW-0865">Zymogen</keyword>
<feature type="domain" description="Saposin B-type" evidence="15">
    <location>
        <begin position="624"/>
        <end position="703"/>
    </location>
</feature>
<keyword evidence="4" id="KW-0732">Signal</keyword>
<feature type="coiled-coil region" evidence="14">
    <location>
        <begin position="197"/>
        <end position="245"/>
    </location>
</feature>
<evidence type="ECO:0000256" key="10">
    <source>
        <dbReference type="ARBA" id="ARBA00023180"/>
    </source>
</evidence>
<dbReference type="GO" id="GO:0005576">
    <property type="term" value="C:extracellular region"/>
    <property type="evidence" value="ECO:0007669"/>
    <property type="project" value="UniProtKB-SubCell"/>
</dbReference>
<keyword evidence="5" id="KW-0677">Repeat</keyword>
<dbReference type="SUPFAM" id="SSF47862">
    <property type="entry name" value="Saposin"/>
    <property type="match status" value="2"/>
</dbReference>
<evidence type="ECO:0000313" key="17">
    <source>
        <dbReference type="Proteomes" id="UP001055439"/>
    </source>
</evidence>
<evidence type="ECO:0000256" key="5">
    <source>
        <dbReference type="ARBA" id="ARBA00022737"/>
    </source>
</evidence>
<evidence type="ECO:0000313" key="16">
    <source>
        <dbReference type="EMBL" id="URE32651.1"/>
    </source>
</evidence>
<evidence type="ECO:0000256" key="8">
    <source>
        <dbReference type="ARBA" id="ARBA00023145"/>
    </source>
</evidence>
<dbReference type="PANTHER" id="PTHR32054:SF4">
    <property type="entry name" value="OS07G0677900 PROTEIN"/>
    <property type="match status" value="1"/>
</dbReference>
<dbReference type="SMART" id="SM00741">
    <property type="entry name" value="SapB"/>
    <property type="match status" value="2"/>
</dbReference>
<dbReference type="GO" id="GO:0005829">
    <property type="term" value="C:cytosol"/>
    <property type="evidence" value="ECO:0007669"/>
    <property type="project" value="TreeGrafter"/>
</dbReference>
<dbReference type="FunFam" id="1.10.225.10:FF:000008">
    <property type="entry name" value="Pulmonary surfactant-associated protein B"/>
    <property type="match status" value="1"/>
</dbReference>
<evidence type="ECO:0000256" key="11">
    <source>
        <dbReference type="ARBA" id="ARBA00037221"/>
    </source>
</evidence>
<evidence type="ECO:0000256" key="6">
    <source>
        <dbReference type="ARBA" id="ARBA00022750"/>
    </source>
</evidence>
<dbReference type="InterPro" id="IPR007856">
    <property type="entry name" value="SapB_1"/>
</dbReference>
<dbReference type="InterPro" id="IPR011001">
    <property type="entry name" value="Saposin-like"/>
</dbReference>
<gene>
    <name evidence="16" type="ORF">MUK42_16839</name>
</gene>
<keyword evidence="9" id="KW-1015">Disulfide bond</keyword>
<dbReference type="GO" id="GO:0009904">
    <property type="term" value="P:chloroplast accumulation movement"/>
    <property type="evidence" value="ECO:0007669"/>
    <property type="project" value="TreeGrafter"/>
</dbReference>
<evidence type="ECO:0000256" key="1">
    <source>
        <dbReference type="ARBA" id="ARBA00004239"/>
    </source>
</evidence>
<keyword evidence="3" id="KW-0964">Secreted</keyword>
<evidence type="ECO:0000259" key="15">
    <source>
        <dbReference type="PROSITE" id="PS50015"/>
    </source>
</evidence>
<dbReference type="Pfam" id="PF03489">
    <property type="entry name" value="SapB_2"/>
    <property type="match status" value="2"/>
</dbReference>
<protein>
    <recommendedName>
        <fullName evidence="12">Pulmonary surfactant-associated protein B</fullName>
    </recommendedName>
    <alternativeName>
        <fullName evidence="13">Pulmonary surfactant-associated proteolipid SPL(Phe)</fullName>
    </alternativeName>
</protein>
<comment type="subcellular location">
    <subcellularLocation>
        <location evidence="1">Secreted</location>
        <location evidence="1">Extracellular space</location>
    </subcellularLocation>
</comment>
<evidence type="ECO:0000256" key="13">
    <source>
        <dbReference type="ARBA" id="ARBA00041785"/>
    </source>
</evidence>
<dbReference type="EMBL" id="CP097510">
    <property type="protein sequence ID" value="URE32651.1"/>
    <property type="molecule type" value="Genomic_DNA"/>
</dbReference>
<comment type="function">
    <text evidence="11">Pulmonary surfactant-associated proteins promote alveolar stability by lowering the surface tension at the air-liquid interface in the peripheral air spaces. SP-B increases the collapse pressure of palmitic acid to nearly 70 millinewtons per meter.</text>
</comment>
<dbReference type="OrthoDB" id="649232at2759"/>